<gene>
    <name evidence="1" type="ORF">SAMN05660830_01233</name>
</gene>
<proteinExistence type="predicted"/>
<protein>
    <submittedName>
        <fullName evidence="1">Uncharacterized protein</fullName>
    </submittedName>
</protein>
<organism evidence="1 2">
    <name type="scientific">Halodesulfovibrio aestuarii</name>
    <dbReference type="NCBI Taxonomy" id="126333"/>
    <lineage>
        <taxon>Bacteria</taxon>
        <taxon>Pseudomonadati</taxon>
        <taxon>Thermodesulfobacteriota</taxon>
        <taxon>Desulfovibrionia</taxon>
        <taxon>Desulfovibrionales</taxon>
        <taxon>Desulfovibrionaceae</taxon>
        <taxon>Halodesulfovibrio</taxon>
    </lineage>
</organism>
<dbReference type="AlphaFoldDB" id="A0A8G2C8R7"/>
<sequence length="53" mass="6057">MYTHTGNKMSGILFMFRGGSLKRGRLVFVVTSVSEYCKKVDDAQYRYDVKVSS</sequence>
<dbReference type="Proteomes" id="UP000184001">
    <property type="component" value="Unassembled WGS sequence"/>
</dbReference>
<evidence type="ECO:0000313" key="1">
    <source>
        <dbReference type="EMBL" id="SHI97183.1"/>
    </source>
</evidence>
<name>A0A8G2C8R7_9BACT</name>
<comment type="caution">
    <text evidence="1">The sequence shown here is derived from an EMBL/GenBank/DDBJ whole genome shotgun (WGS) entry which is preliminary data.</text>
</comment>
<accession>A0A8G2C8R7</accession>
<evidence type="ECO:0000313" key="2">
    <source>
        <dbReference type="Proteomes" id="UP000184001"/>
    </source>
</evidence>
<dbReference type="EMBL" id="FQZR01000003">
    <property type="protein sequence ID" value="SHI97183.1"/>
    <property type="molecule type" value="Genomic_DNA"/>
</dbReference>
<reference evidence="1 2" key="1">
    <citation type="submission" date="2016-11" db="EMBL/GenBank/DDBJ databases">
        <authorList>
            <person name="Varghese N."/>
            <person name="Submissions S."/>
        </authorList>
    </citation>
    <scope>NUCLEOTIDE SEQUENCE [LARGE SCALE GENOMIC DNA]</scope>
    <source>
        <strain evidence="1 2">DSM 17919</strain>
    </source>
</reference>